<gene>
    <name evidence="7" type="ORF">IAA07_09245</name>
</gene>
<reference evidence="7" key="1">
    <citation type="journal article" date="2021" name="PeerJ">
        <title>Extensive microbial diversity within the chicken gut microbiome revealed by metagenomics and culture.</title>
        <authorList>
            <person name="Gilroy R."/>
            <person name="Ravi A."/>
            <person name="Getino M."/>
            <person name="Pursley I."/>
            <person name="Horton D.L."/>
            <person name="Alikhan N.F."/>
            <person name="Baker D."/>
            <person name="Gharbi K."/>
            <person name="Hall N."/>
            <person name="Watson M."/>
            <person name="Adriaenssens E.M."/>
            <person name="Foster-Nyarko E."/>
            <person name="Jarju S."/>
            <person name="Secka A."/>
            <person name="Antonio M."/>
            <person name="Oren A."/>
            <person name="Chaudhuri R.R."/>
            <person name="La Ragione R."/>
            <person name="Hildebrand F."/>
            <person name="Pallen M.J."/>
        </authorList>
    </citation>
    <scope>NUCLEOTIDE SEQUENCE</scope>
    <source>
        <strain evidence="7">CHK178-16964</strain>
    </source>
</reference>
<evidence type="ECO:0000256" key="2">
    <source>
        <dbReference type="ARBA" id="ARBA00022670"/>
    </source>
</evidence>
<evidence type="ECO:0000256" key="1">
    <source>
        <dbReference type="ARBA" id="ARBA00007074"/>
    </source>
</evidence>
<dbReference type="EMBL" id="DWZA01000081">
    <property type="protein sequence ID" value="HJA71743.1"/>
    <property type="molecule type" value="Genomic_DNA"/>
</dbReference>
<dbReference type="InterPro" id="IPR038765">
    <property type="entry name" value="Papain-like_cys_pep_sf"/>
</dbReference>
<keyword evidence="4" id="KW-0788">Thiol protease</keyword>
<dbReference type="Pfam" id="PF00877">
    <property type="entry name" value="NLPC_P60"/>
    <property type="match status" value="1"/>
</dbReference>
<evidence type="ECO:0000256" key="5">
    <source>
        <dbReference type="SAM" id="SignalP"/>
    </source>
</evidence>
<dbReference type="SUPFAM" id="SSF54001">
    <property type="entry name" value="Cysteine proteinases"/>
    <property type="match status" value="1"/>
</dbReference>
<comment type="caution">
    <text evidence="7">The sequence shown here is derived from an EMBL/GenBank/DDBJ whole genome shotgun (WGS) entry which is preliminary data.</text>
</comment>
<feature type="signal peptide" evidence="5">
    <location>
        <begin position="1"/>
        <end position="26"/>
    </location>
</feature>
<organism evidence="7 8">
    <name type="scientific">Candidatus Lachnoclostridium stercoravium</name>
    <dbReference type="NCBI Taxonomy" id="2838633"/>
    <lineage>
        <taxon>Bacteria</taxon>
        <taxon>Bacillati</taxon>
        <taxon>Bacillota</taxon>
        <taxon>Clostridia</taxon>
        <taxon>Lachnospirales</taxon>
        <taxon>Lachnospiraceae</taxon>
    </lineage>
</organism>
<evidence type="ECO:0000256" key="3">
    <source>
        <dbReference type="ARBA" id="ARBA00022801"/>
    </source>
</evidence>
<dbReference type="GO" id="GO:0006508">
    <property type="term" value="P:proteolysis"/>
    <property type="evidence" value="ECO:0007669"/>
    <property type="project" value="UniProtKB-KW"/>
</dbReference>
<dbReference type="InterPro" id="IPR000064">
    <property type="entry name" value="NLP_P60_dom"/>
</dbReference>
<feature type="domain" description="NlpC/P60" evidence="6">
    <location>
        <begin position="126"/>
        <end position="247"/>
    </location>
</feature>
<evidence type="ECO:0000313" key="8">
    <source>
        <dbReference type="Proteomes" id="UP000823900"/>
    </source>
</evidence>
<reference evidence="7" key="2">
    <citation type="submission" date="2021-04" db="EMBL/GenBank/DDBJ databases">
        <authorList>
            <person name="Gilroy R."/>
        </authorList>
    </citation>
    <scope>NUCLEOTIDE SEQUENCE</scope>
    <source>
        <strain evidence="7">CHK178-16964</strain>
    </source>
</reference>
<dbReference type="PANTHER" id="PTHR47053">
    <property type="entry name" value="MUREIN DD-ENDOPEPTIDASE MEPH-RELATED"/>
    <property type="match status" value="1"/>
</dbReference>
<keyword evidence="2" id="KW-0645">Protease</keyword>
<evidence type="ECO:0000259" key="6">
    <source>
        <dbReference type="PROSITE" id="PS51935"/>
    </source>
</evidence>
<name>A0A9D2HK82_9FIRM</name>
<evidence type="ECO:0000313" key="7">
    <source>
        <dbReference type="EMBL" id="HJA71743.1"/>
    </source>
</evidence>
<keyword evidence="3" id="KW-0378">Hydrolase</keyword>
<dbReference type="InterPro" id="IPR051202">
    <property type="entry name" value="Peptidase_C40"/>
</dbReference>
<sequence>MNFKFVRAIGLTAFCGVMAAAQPVTAFASPEPGTGLLMNYQATILADSVLVKTAVDGEEVLTEALQGATFPVEENVGDGWVRLDVGGEDGYVAADTESISIVGPNGEDITTEVQAEGEAADQAASNELRQNLVNYALQFVGGSYRYGGSDPHTGVDCSGFTRYVLQNGAGVSVARSSRSQAGQGQQVSAEQMRPGDLVFYSSGGSINHVAMYIGNGQVVHASTYETGIKTSPWNYRAPVKIMNVIGD</sequence>
<proteinExistence type="inferred from homology"/>
<feature type="chain" id="PRO_5039029545" evidence="5">
    <location>
        <begin position="27"/>
        <end position="247"/>
    </location>
</feature>
<dbReference type="Gene3D" id="3.90.1720.10">
    <property type="entry name" value="endopeptidase domain like (from Nostoc punctiforme)"/>
    <property type="match status" value="1"/>
</dbReference>
<dbReference type="Proteomes" id="UP000823900">
    <property type="component" value="Unassembled WGS sequence"/>
</dbReference>
<dbReference type="PROSITE" id="PS51935">
    <property type="entry name" value="NLPC_P60"/>
    <property type="match status" value="1"/>
</dbReference>
<evidence type="ECO:0000256" key="4">
    <source>
        <dbReference type="ARBA" id="ARBA00022807"/>
    </source>
</evidence>
<dbReference type="AlphaFoldDB" id="A0A9D2HK82"/>
<accession>A0A9D2HK82</accession>
<comment type="similarity">
    <text evidence="1">Belongs to the peptidase C40 family.</text>
</comment>
<dbReference type="PANTHER" id="PTHR47053:SF1">
    <property type="entry name" value="MUREIN DD-ENDOPEPTIDASE MEPH-RELATED"/>
    <property type="match status" value="1"/>
</dbReference>
<protein>
    <submittedName>
        <fullName evidence="7">C40 family peptidase</fullName>
    </submittedName>
</protein>
<keyword evidence="5" id="KW-0732">Signal</keyword>
<dbReference type="GO" id="GO:0008234">
    <property type="term" value="F:cysteine-type peptidase activity"/>
    <property type="evidence" value="ECO:0007669"/>
    <property type="project" value="UniProtKB-KW"/>
</dbReference>